<proteinExistence type="predicted"/>
<dbReference type="AlphaFoldDB" id="A0A504YV47"/>
<name>A0A504YV47_FASGI</name>
<dbReference type="EMBL" id="SUNJ01004762">
    <property type="protein sequence ID" value="TPP64186.1"/>
    <property type="molecule type" value="Genomic_DNA"/>
</dbReference>
<accession>A0A504YV47</accession>
<protein>
    <submittedName>
        <fullName evidence="2">Uncharacterized protein</fullName>
    </submittedName>
</protein>
<feature type="compositionally biased region" description="Basic and acidic residues" evidence="1">
    <location>
        <begin position="69"/>
        <end position="84"/>
    </location>
</feature>
<reference evidence="2 3" key="1">
    <citation type="submission" date="2019-04" db="EMBL/GenBank/DDBJ databases">
        <title>Annotation for the trematode Fasciola gigantica.</title>
        <authorList>
            <person name="Choi Y.-J."/>
        </authorList>
    </citation>
    <scope>NUCLEOTIDE SEQUENCE [LARGE SCALE GENOMIC DNA]</scope>
    <source>
        <strain evidence="2">Uganda_cow_1</strain>
    </source>
</reference>
<dbReference type="Proteomes" id="UP000316759">
    <property type="component" value="Unassembled WGS sequence"/>
</dbReference>
<feature type="region of interest" description="Disordered" evidence="1">
    <location>
        <begin position="106"/>
        <end position="126"/>
    </location>
</feature>
<feature type="compositionally biased region" description="Polar residues" evidence="1">
    <location>
        <begin position="106"/>
        <end position="125"/>
    </location>
</feature>
<sequence>MAGTVVGNLGGFSWHKRTHKSSGTNKKCNKIGSTNHVKNHFVIKNESANDDLSSDQDNAGWRFLKSKKRESTPRKIGNTDRIEVGTDEDEKTEDLLVVFEAAKVGSNRSATSVSAQGTDQSSSKQEVIASRLGFYSQRIDSI</sequence>
<gene>
    <name evidence="2" type="ORF">FGIG_12131</name>
</gene>
<keyword evidence="3" id="KW-1185">Reference proteome</keyword>
<comment type="caution">
    <text evidence="2">The sequence shown here is derived from an EMBL/GenBank/DDBJ whole genome shotgun (WGS) entry which is preliminary data.</text>
</comment>
<evidence type="ECO:0000256" key="1">
    <source>
        <dbReference type="SAM" id="MobiDB-lite"/>
    </source>
</evidence>
<evidence type="ECO:0000313" key="2">
    <source>
        <dbReference type="EMBL" id="TPP64186.1"/>
    </source>
</evidence>
<evidence type="ECO:0000313" key="3">
    <source>
        <dbReference type="Proteomes" id="UP000316759"/>
    </source>
</evidence>
<feature type="region of interest" description="Disordered" evidence="1">
    <location>
        <begin position="1"/>
        <end position="32"/>
    </location>
</feature>
<organism evidence="2 3">
    <name type="scientific">Fasciola gigantica</name>
    <name type="common">Giant liver fluke</name>
    <dbReference type="NCBI Taxonomy" id="46835"/>
    <lineage>
        <taxon>Eukaryota</taxon>
        <taxon>Metazoa</taxon>
        <taxon>Spiralia</taxon>
        <taxon>Lophotrochozoa</taxon>
        <taxon>Platyhelminthes</taxon>
        <taxon>Trematoda</taxon>
        <taxon>Digenea</taxon>
        <taxon>Plagiorchiida</taxon>
        <taxon>Echinostomata</taxon>
        <taxon>Echinostomatoidea</taxon>
        <taxon>Fasciolidae</taxon>
        <taxon>Fasciola</taxon>
    </lineage>
</organism>
<feature type="region of interest" description="Disordered" evidence="1">
    <location>
        <begin position="64"/>
        <end position="87"/>
    </location>
</feature>
<feature type="compositionally biased region" description="Polar residues" evidence="1">
    <location>
        <begin position="21"/>
        <end position="32"/>
    </location>
</feature>